<dbReference type="GO" id="GO:0008966">
    <property type="term" value="F:phosphoglucosamine mutase activity"/>
    <property type="evidence" value="ECO:0007669"/>
    <property type="project" value="UniProtKB-UniRule"/>
</dbReference>
<keyword evidence="17" id="KW-1185">Reference proteome</keyword>
<dbReference type="InterPro" id="IPR005844">
    <property type="entry name" value="A-D-PHexomutase_a/b/a-I"/>
</dbReference>
<evidence type="ECO:0000313" key="17">
    <source>
        <dbReference type="Proteomes" id="UP000186795"/>
    </source>
</evidence>
<protein>
    <recommendedName>
        <fullName evidence="8 9">Phosphoglucosamine mutase</fullName>
        <ecNumber evidence="7 9">5.4.2.10</ecNumber>
    </recommendedName>
</protein>
<name>A0A1N7P7M2_9BACL</name>
<dbReference type="InterPro" id="IPR005841">
    <property type="entry name" value="Alpha-D-phosphohexomutase_SF"/>
</dbReference>
<dbReference type="NCBIfam" id="TIGR01455">
    <property type="entry name" value="glmM"/>
    <property type="match status" value="1"/>
</dbReference>
<dbReference type="EC" id="5.4.2.10" evidence="7 9"/>
<gene>
    <name evidence="9" type="primary">glmM</name>
    <name evidence="16" type="ORF">SAMN05421790_111121</name>
</gene>
<dbReference type="RefSeq" id="WP_076526018.1">
    <property type="nucleotide sequence ID" value="NZ_CP048103.1"/>
</dbReference>
<evidence type="ECO:0000259" key="15">
    <source>
        <dbReference type="Pfam" id="PF02880"/>
    </source>
</evidence>
<dbReference type="GO" id="GO:0009252">
    <property type="term" value="P:peptidoglycan biosynthetic process"/>
    <property type="evidence" value="ECO:0007669"/>
    <property type="project" value="TreeGrafter"/>
</dbReference>
<dbReference type="Gene3D" id="3.40.120.10">
    <property type="entry name" value="Alpha-D-Glucose-1,6-Bisphosphate, subunit A, domain 3"/>
    <property type="match status" value="3"/>
</dbReference>
<dbReference type="Gene3D" id="3.30.310.50">
    <property type="entry name" value="Alpha-D-phosphohexomutase, C-terminal domain"/>
    <property type="match status" value="1"/>
</dbReference>
<evidence type="ECO:0000256" key="6">
    <source>
        <dbReference type="ARBA" id="ARBA00050364"/>
    </source>
</evidence>
<accession>A0A1N7P7M2</accession>
<evidence type="ECO:0000259" key="13">
    <source>
        <dbReference type="Pfam" id="PF02878"/>
    </source>
</evidence>
<dbReference type="Pfam" id="PF02880">
    <property type="entry name" value="PGM_PMM_III"/>
    <property type="match status" value="1"/>
</dbReference>
<feature type="modified residue" description="Phosphoserine" evidence="9">
    <location>
        <position position="105"/>
    </location>
</feature>
<dbReference type="GO" id="GO:0000287">
    <property type="term" value="F:magnesium ion binding"/>
    <property type="evidence" value="ECO:0007669"/>
    <property type="project" value="UniProtKB-UniRule"/>
</dbReference>
<comment type="catalytic activity">
    <reaction evidence="6 9 11">
        <text>alpha-D-glucosamine 1-phosphate = D-glucosamine 6-phosphate</text>
        <dbReference type="Rhea" id="RHEA:23424"/>
        <dbReference type="ChEBI" id="CHEBI:58516"/>
        <dbReference type="ChEBI" id="CHEBI:58725"/>
        <dbReference type="EC" id="5.4.2.10"/>
    </reaction>
</comment>
<comment type="function">
    <text evidence="9 11">Catalyzes the conversion of glucosamine-6-phosphate to glucosamine-1-phosphate.</text>
</comment>
<dbReference type="InterPro" id="IPR050060">
    <property type="entry name" value="Phosphoglucosamine_mutase"/>
</dbReference>
<feature type="binding site" evidence="9">
    <location>
        <position position="247"/>
    </location>
    <ligand>
        <name>Mg(2+)</name>
        <dbReference type="ChEBI" id="CHEBI:18420"/>
    </ligand>
</feature>
<feature type="active site" description="Phosphoserine intermediate" evidence="9">
    <location>
        <position position="105"/>
    </location>
</feature>
<evidence type="ECO:0000256" key="5">
    <source>
        <dbReference type="ARBA" id="ARBA00023235"/>
    </source>
</evidence>
<dbReference type="InterPro" id="IPR005845">
    <property type="entry name" value="A-D-PHexomutase_a/b/a-II"/>
</dbReference>
<dbReference type="SUPFAM" id="SSF53738">
    <property type="entry name" value="Phosphoglucomutase, first 3 domains"/>
    <property type="match status" value="3"/>
</dbReference>
<evidence type="ECO:0000256" key="8">
    <source>
        <dbReference type="ARBA" id="ARBA00068193"/>
    </source>
</evidence>
<dbReference type="InterPro" id="IPR006352">
    <property type="entry name" value="GlmM_bact"/>
</dbReference>
<dbReference type="InterPro" id="IPR005843">
    <property type="entry name" value="A-D-PHexomutase_C"/>
</dbReference>
<dbReference type="Pfam" id="PF02879">
    <property type="entry name" value="PGM_PMM_II"/>
    <property type="match status" value="1"/>
</dbReference>
<reference evidence="17" key="1">
    <citation type="submission" date="2017-01" db="EMBL/GenBank/DDBJ databases">
        <authorList>
            <person name="Varghese N."/>
            <person name="Submissions S."/>
        </authorList>
    </citation>
    <scope>NUCLEOTIDE SEQUENCE [LARGE SCALE GENOMIC DNA]</scope>
    <source>
        <strain evidence="17">DSM 45196</strain>
    </source>
</reference>
<evidence type="ECO:0000259" key="12">
    <source>
        <dbReference type="Pfam" id="PF00408"/>
    </source>
</evidence>
<evidence type="ECO:0000313" key="16">
    <source>
        <dbReference type="EMBL" id="SIT06537.1"/>
    </source>
</evidence>
<dbReference type="EMBL" id="FTOD01000011">
    <property type="protein sequence ID" value="SIT06537.1"/>
    <property type="molecule type" value="Genomic_DNA"/>
</dbReference>
<organism evidence="16 17">
    <name type="scientific">Kroppenstedtia eburnea</name>
    <dbReference type="NCBI Taxonomy" id="714067"/>
    <lineage>
        <taxon>Bacteria</taxon>
        <taxon>Bacillati</taxon>
        <taxon>Bacillota</taxon>
        <taxon>Bacilli</taxon>
        <taxon>Bacillales</taxon>
        <taxon>Thermoactinomycetaceae</taxon>
        <taxon>Kroppenstedtia</taxon>
    </lineage>
</organism>
<keyword evidence="3 9" id="KW-0479">Metal-binding</keyword>
<evidence type="ECO:0000256" key="4">
    <source>
        <dbReference type="ARBA" id="ARBA00022842"/>
    </source>
</evidence>
<dbReference type="FunFam" id="3.40.120.10:FF:000001">
    <property type="entry name" value="Phosphoglucosamine mutase"/>
    <property type="match status" value="1"/>
</dbReference>
<comment type="PTM">
    <text evidence="9">Activated by phosphorylation.</text>
</comment>
<dbReference type="InterPro" id="IPR036900">
    <property type="entry name" value="A-D-PHexomutase_C_sf"/>
</dbReference>
<proteinExistence type="inferred from homology"/>
<evidence type="ECO:0000256" key="3">
    <source>
        <dbReference type="ARBA" id="ARBA00022723"/>
    </source>
</evidence>
<keyword evidence="4 9" id="KW-0460">Magnesium</keyword>
<evidence type="ECO:0000256" key="7">
    <source>
        <dbReference type="ARBA" id="ARBA00066330"/>
    </source>
</evidence>
<dbReference type="SUPFAM" id="SSF55957">
    <property type="entry name" value="Phosphoglucomutase, C-terminal domain"/>
    <property type="match status" value="1"/>
</dbReference>
<comment type="similarity">
    <text evidence="1 9 10">Belongs to the phosphohexose mutase family.</text>
</comment>
<dbReference type="OrthoDB" id="9806956at2"/>
<keyword evidence="2 9" id="KW-0597">Phosphoprotein</keyword>
<feature type="domain" description="Alpha-D-phosphohexomutase C-terminal" evidence="12">
    <location>
        <begin position="378"/>
        <end position="444"/>
    </location>
</feature>
<evidence type="ECO:0000256" key="11">
    <source>
        <dbReference type="RuleBase" id="RU004327"/>
    </source>
</evidence>
<dbReference type="Pfam" id="PF00408">
    <property type="entry name" value="PGM_PMM_IV"/>
    <property type="match status" value="1"/>
</dbReference>
<dbReference type="Proteomes" id="UP000186795">
    <property type="component" value="Unassembled WGS sequence"/>
</dbReference>
<feature type="binding site" evidence="9">
    <location>
        <position position="249"/>
    </location>
    <ligand>
        <name>Mg(2+)</name>
        <dbReference type="ChEBI" id="CHEBI:18420"/>
    </ligand>
</feature>
<sequence>MGNYFGTDGIRGVANRELTPELAYRLGRAGAYVLTQQNRNEQEGKPLVVVGRDTRLSGEMLESALVAGMLSIGVDVARLGVVTTPGVAWLTKEMKASAGVMISASHNPFEDNGIKFFGHDGFKLFDSLEEEIEALLDTDEDRLPRPVGEQIGRVEDRGDAYQLYLQHLRSTIQTDLCGMDIVVDCANGAASRLAPMLLRDLGADVTAMCADPDGVNINVDCGSTHPERLRQEVLHRNAHLGLAFDGDADRLIAVDEQGKLVDGDQILCICADFMKEQGELKEDTLVTTVMSNIGLYKAMDSMGIRTEQTKVGDRYVMEKMRQGGFNLGGEQSGHIIFLDHNTTGDGMLTALQLLRVVKEKATTLNQLAQTMTRYPQILVNVPVREKEHWDQNQEIMGKIREVEQALGKDGRVLVRPSGTEPLIRVMAEGPDKQQLEYYVNKIADVIRTQLT</sequence>
<dbReference type="PROSITE" id="PS00710">
    <property type="entry name" value="PGM_PMM"/>
    <property type="match status" value="1"/>
</dbReference>
<dbReference type="PRINTS" id="PR00509">
    <property type="entry name" value="PGMPMM"/>
</dbReference>
<feature type="binding site" evidence="9">
    <location>
        <position position="245"/>
    </location>
    <ligand>
        <name>Mg(2+)</name>
        <dbReference type="ChEBI" id="CHEBI:18420"/>
    </ligand>
</feature>
<dbReference type="FunFam" id="3.30.310.50:FF:000001">
    <property type="entry name" value="Phosphoglucosamine mutase"/>
    <property type="match status" value="1"/>
</dbReference>
<dbReference type="GO" id="GO:0006048">
    <property type="term" value="P:UDP-N-acetylglucosamine biosynthetic process"/>
    <property type="evidence" value="ECO:0007669"/>
    <property type="project" value="TreeGrafter"/>
</dbReference>
<dbReference type="PANTHER" id="PTHR42946:SF1">
    <property type="entry name" value="PHOSPHOGLUCOMUTASE (ALPHA-D-GLUCOSE-1,6-BISPHOSPHATE-DEPENDENT)"/>
    <property type="match status" value="1"/>
</dbReference>
<dbReference type="InterPro" id="IPR016055">
    <property type="entry name" value="A-D-PHexomutase_a/b/a-I/II/III"/>
</dbReference>
<dbReference type="GO" id="GO:0005829">
    <property type="term" value="C:cytosol"/>
    <property type="evidence" value="ECO:0007669"/>
    <property type="project" value="TreeGrafter"/>
</dbReference>
<evidence type="ECO:0000256" key="10">
    <source>
        <dbReference type="RuleBase" id="RU004326"/>
    </source>
</evidence>
<comment type="cofactor">
    <cofactor evidence="9">
        <name>Mg(2+)</name>
        <dbReference type="ChEBI" id="CHEBI:18420"/>
    </cofactor>
    <text evidence="9">Binds 1 Mg(2+) ion per subunit.</text>
</comment>
<feature type="domain" description="Alpha-D-phosphohexomutase alpha/beta/alpha" evidence="15">
    <location>
        <begin position="262"/>
        <end position="374"/>
    </location>
</feature>
<dbReference type="AlphaFoldDB" id="A0A1N7P7M2"/>
<evidence type="ECO:0000256" key="9">
    <source>
        <dbReference type="HAMAP-Rule" id="MF_01554"/>
    </source>
</evidence>
<evidence type="ECO:0000256" key="1">
    <source>
        <dbReference type="ARBA" id="ARBA00010231"/>
    </source>
</evidence>
<feature type="domain" description="Alpha-D-phosphohexomutase alpha/beta/alpha" evidence="14">
    <location>
        <begin position="164"/>
        <end position="258"/>
    </location>
</feature>
<keyword evidence="5 9" id="KW-0413">Isomerase</keyword>
<feature type="domain" description="Alpha-D-phosphohexomutase alpha/beta/alpha" evidence="13">
    <location>
        <begin position="3"/>
        <end position="140"/>
    </location>
</feature>
<evidence type="ECO:0000256" key="2">
    <source>
        <dbReference type="ARBA" id="ARBA00022553"/>
    </source>
</evidence>
<dbReference type="CDD" id="cd05802">
    <property type="entry name" value="GlmM"/>
    <property type="match status" value="1"/>
</dbReference>
<dbReference type="GO" id="GO:0005975">
    <property type="term" value="P:carbohydrate metabolic process"/>
    <property type="evidence" value="ECO:0007669"/>
    <property type="project" value="InterPro"/>
</dbReference>
<dbReference type="Pfam" id="PF02878">
    <property type="entry name" value="PGM_PMM_I"/>
    <property type="match status" value="1"/>
</dbReference>
<dbReference type="NCBIfam" id="NF008139">
    <property type="entry name" value="PRK10887.1"/>
    <property type="match status" value="1"/>
</dbReference>
<feature type="binding site" description="via phosphate group" evidence="9">
    <location>
        <position position="105"/>
    </location>
    <ligand>
        <name>Mg(2+)</name>
        <dbReference type="ChEBI" id="CHEBI:18420"/>
    </ligand>
</feature>
<dbReference type="HAMAP" id="MF_01554_B">
    <property type="entry name" value="GlmM_B"/>
    <property type="match status" value="1"/>
</dbReference>
<dbReference type="InterPro" id="IPR016066">
    <property type="entry name" value="A-D-PHexomutase_CS"/>
</dbReference>
<dbReference type="FunFam" id="3.40.120.10:FF:000002">
    <property type="entry name" value="Phosphoglucosamine mutase"/>
    <property type="match status" value="1"/>
</dbReference>
<dbReference type="PANTHER" id="PTHR42946">
    <property type="entry name" value="PHOSPHOHEXOSE MUTASE"/>
    <property type="match status" value="1"/>
</dbReference>
<dbReference type="GO" id="GO:0004615">
    <property type="term" value="F:phosphomannomutase activity"/>
    <property type="evidence" value="ECO:0007669"/>
    <property type="project" value="TreeGrafter"/>
</dbReference>
<evidence type="ECO:0000259" key="14">
    <source>
        <dbReference type="Pfam" id="PF02879"/>
    </source>
</evidence>
<dbReference type="InterPro" id="IPR005846">
    <property type="entry name" value="A-D-PHexomutase_a/b/a-III"/>
</dbReference>